<feature type="signal peptide" evidence="1">
    <location>
        <begin position="1"/>
        <end position="21"/>
    </location>
</feature>
<name>B3E6P7_TRIL1</name>
<dbReference type="KEGG" id="glo:Glov_1150"/>
<dbReference type="InterPro" id="IPR036280">
    <property type="entry name" value="Multihaem_cyt_sf"/>
</dbReference>
<sequence length="100" mass="10543">MKQIIGAAAFLSLLVNTLAFAATGGGDVVITYPKGQVTFSHDSHVGMGLECTKCHAGLFTSKAQHKTVTMKQMQQGKSCGACHNGKTAFTVKANCKNCHK</sequence>
<dbReference type="Proteomes" id="UP000002420">
    <property type="component" value="Chromosome"/>
</dbReference>
<dbReference type="OrthoDB" id="14108at2"/>
<dbReference type="Gene3D" id="3.90.10.10">
    <property type="entry name" value="Cytochrome C3"/>
    <property type="match status" value="1"/>
</dbReference>
<keyword evidence="4" id="KW-1185">Reference proteome</keyword>
<dbReference type="HOGENOM" id="CLU_157045_0_0_7"/>
<evidence type="ECO:0000313" key="3">
    <source>
        <dbReference type="EMBL" id="ACD94872.1"/>
    </source>
</evidence>
<evidence type="ECO:0000313" key="4">
    <source>
        <dbReference type="Proteomes" id="UP000002420"/>
    </source>
</evidence>
<dbReference type="SUPFAM" id="SSF48695">
    <property type="entry name" value="Multiheme cytochromes"/>
    <property type="match status" value="1"/>
</dbReference>
<dbReference type="Pfam" id="PF14522">
    <property type="entry name" value="Cytochrome_C7"/>
    <property type="match status" value="1"/>
</dbReference>
<dbReference type="InterPro" id="IPR026352">
    <property type="entry name" value="Nanowire_3heme"/>
</dbReference>
<dbReference type="EMBL" id="CP001089">
    <property type="protein sequence ID" value="ACD94872.1"/>
    <property type="molecule type" value="Genomic_DNA"/>
</dbReference>
<keyword evidence="1" id="KW-0732">Signal</keyword>
<proteinExistence type="predicted"/>
<evidence type="ECO:0000259" key="2">
    <source>
        <dbReference type="Pfam" id="PF14522"/>
    </source>
</evidence>
<dbReference type="PANTHER" id="PTHR39425:SF1">
    <property type="entry name" value="CYTOCHROME C7-LIKE DOMAIN-CONTAINING PROTEIN"/>
    <property type="match status" value="1"/>
</dbReference>
<dbReference type="STRING" id="398767.Glov_1150"/>
<feature type="domain" description="Cytochrome c7-like" evidence="2">
    <location>
        <begin position="37"/>
        <end position="100"/>
    </location>
</feature>
<organism evidence="3 4">
    <name type="scientific">Trichlorobacter lovleyi (strain ATCC BAA-1151 / DSM 17278 / SZ)</name>
    <name type="common">Geobacter lovleyi</name>
    <dbReference type="NCBI Taxonomy" id="398767"/>
    <lineage>
        <taxon>Bacteria</taxon>
        <taxon>Pseudomonadati</taxon>
        <taxon>Thermodesulfobacteriota</taxon>
        <taxon>Desulfuromonadia</taxon>
        <taxon>Geobacterales</taxon>
        <taxon>Geobacteraceae</taxon>
        <taxon>Trichlorobacter</taxon>
    </lineage>
</organism>
<accession>B3E6P7</accession>
<protein>
    <recommendedName>
        <fullName evidence="2">Cytochrome c7-like domain-containing protein</fullName>
    </recommendedName>
</protein>
<evidence type="ECO:0000256" key="1">
    <source>
        <dbReference type="SAM" id="SignalP"/>
    </source>
</evidence>
<dbReference type="NCBIfam" id="TIGR04257">
    <property type="entry name" value="nanowire_3heme"/>
    <property type="match status" value="1"/>
</dbReference>
<reference evidence="3 4" key="1">
    <citation type="submission" date="2008-05" db="EMBL/GenBank/DDBJ databases">
        <title>Complete sequence of chromosome of Geobacter lovleyi SZ.</title>
        <authorList>
            <consortium name="US DOE Joint Genome Institute"/>
            <person name="Lucas S."/>
            <person name="Copeland A."/>
            <person name="Lapidus A."/>
            <person name="Glavina del Rio T."/>
            <person name="Dalin E."/>
            <person name="Tice H."/>
            <person name="Bruce D."/>
            <person name="Goodwin L."/>
            <person name="Pitluck S."/>
            <person name="Chertkov O."/>
            <person name="Meincke L."/>
            <person name="Brettin T."/>
            <person name="Detter J.C."/>
            <person name="Han C."/>
            <person name="Tapia R."/>
            <person name="Kuske C.R."/>
            <person name="Schmutz J."/>
            <person name="Larimer F."/>
            <person name="Land M."/>
            <person name="Hauser L."/>
            <person name="Kyrpides N."/>
            <person name="Mikhailova N."/>
            <person name="Sung Y."/>
            <person name="Fletcher K.E."/>
            <person name="Ritalahti K.M."/>
            <person name="Loeffler F.E."/>
            <person name="Richardson P."/>
        </authorList>
    </citation>
    <scope>NUCLEOTIDE SEQUENCE [LARGE SCALE GENOMIC DNA]</scope>
    <source>
        <strain evidence="4">ATCC BAA-1151 / DSM 17278 / SZ</strain>
    </source>
</reference>
<dbReference type="PANTHER" id="PTHR39425">
    <property type="entry name" value="LIPOPROTEIN CYTOCHROME C"/>
    <property type="match status" value="1"/>
</dbReference>
<dbReference type="eggNOG" id="ENOG5033CRQ">
    <property type="taxonomic scope" value="Bacteria"/>
</dbReference>
<feature type="chain" id="PRO_5002787567" description="Cytochrome c7-like domain-containing protein" evidence="1">
    <location>
        <begin position="22"/>
        <end position="100"/>
    </location>
</feature>
<dbReference type="InterPro" id="IPR029467">
    <property type="entry name" value="Cyt_c7-like"/>
</dbReference>
<gene>
    <name evidence="3" type="ordered locus">Glov_1150</name>
</gene>
<dbReference type="AlphaFoldDB" id="B3E6P7"/>
<dbReference type="RefSeq" id="WP_012469221.1">
    <property type="nucleotide sequence ID" value="NC_010814.1"/>
</dbReference>